<sequence length="192" mass="20589">MKSHLILFAIVALFTVSCSEESQIEGLIATKPTVVALNAEVGKGQEKTVTMTVNGSACNLFVKNMFSVSGSTEYRNCLLALQNGAGTFSHKYINSTSYIKKSDMGTQVTGAIFNPETATGFLFSTTNPVSTGNYTYYESAVKFNETAYIPVKFTLNSSAPVFGYLVVTPAPDKLVISKVVYNVVGEISAGKE</sequence>
<name>A0ABZ2Z7Q9_9BACT</name>
<protein>
    <submittedName>
        <fullName evidence="1">Uncharacterized protein</fullName>
    </submittedName>
</protein>
<organism evidence="1 2">
    <name type="scientific">Chitinophaga caseinilytica</name>
    <dbReference type="NCBI Taxonomy" id="2267521"/>
    <lineage>
        <taxon>Bacteria</taxon>
        <taxon>Pseudomonadati</taxon>
        <taxon>Bacteroidota</taxon>
        <taxon>Chitinophagia</taxon>
        <taxon>Chitinophagales</taxon>
        <taxon>Chitinophagaceae</taxon>
        <taxon>Chitinophaga</taxon>
    </lineage>
</organism>
<proteinExistence type="predicted"/>
<keyword evidence="2" id="KW-1185">Reference proteome</keyword>
<evidence type="ECO:0000313" key="1">
    <source>
        <dbReference type="EMBL" id="WZN48270.1"/>
    </source>
</evidence>
<accession>A0ABZ2Z7Q9</accession>
<dbReference type="PROSITE" id="PS51257">
    <property type="entry name" value="PROKAR_LIPOPROTEIN"/>
    <property type="match status" value="1"/>
</dbReference>
<dbReference type="EMBL" id="CP150096">
    <property type="protein sequence ID" value="WZN48270.1"/>
    <property type="molecule type" value="Genomic_DNA"/>
</dbReference>
<evidence type="ECO:0000313" key="2">
    <source>
        <dbReference type="Proteomes" id="UP001449657"/>
    </source>
</evidence>
<dbReference type="Proteomes" id="UP001449657">
    <property type="component" value="Chromosome"/>
</dbReference>
<reference evidence="1 2" key="1">
    <citation type="submission" date="2024-03" db="EMBL/GenBank/DDBJ databases">
        <title>Chitinophaga caseinilytica sp. nov., a casein hydrolysing bacterium isolated from forest soil.</title>
        <authorList>
            <person name="Lee D.S."/>
            <person name="Han D.M."/>
            <person name="Baek J.H."/>
            <person name="Choi D.G."/>
            <person name="Jeon J.H."/>
            <person name="Jeon C.O."/>
        </authorList>
    </citation>
    <scope>NUCLEOTIDE SEQUENCE [LARGE SCALE GENOMIC DNA]</scope>
    <source>
        <strain evidence="1 2">KACC 19118</strain>
    </source>
</reference>
<dbReference type="RefSeq" id="WP_341842865.1">
    <property type="nucleotide sequence ID" value="NZ_CP149792.1"/>
</dbReference>
<gene>
    <name evidence="1" type="ORF">WJU22_08790</name>
</gene>